<evidence type="ECO:0000313" key="7">
    <source>
        <dbReference type="Proteomes" id="UP000185904"/>
    </source>
</evidence>
<dbReference type="Pfam" id="PF15341">
    <property type="entry name" value="SLX9"/>
    <property type="match status" value="1"/>
</dbReference>
<feature type="compositionally biased region" description="Basic residues" evidence="5">
    <location>
        <begin position="163"/>
        <end position="178"/>
    </location>
</feature>
<protein>
    <recommendedName>
        <fullName evidence="3">Ribosome biogenesis protein SLX9</fullName>
    </recommendedName>
</protein>
<keyword evidence="4" id="KW-0539">Nucleus</keyword>
<keyword evidence="7" id="KW-1185">Reference proteome</keyword>
<proteinExistence type="inferred from homology"/>
<dbReference type="EMBL" id="LVCJ01000149">
    <property type="protein sequence ID" value="OAL21431.1"/>
    <property type="molecule type" value="Genomic_DNA"/>
</dbReference>
<gene>
    <name evidence="6" type="ORF">AYO20_11368</name>
</gene>
<dbReference type="OrthoDB" id="5429132at2759"/>
<dbReference type="GO" id="GO:0000462">
    <property type="term" value="P:maturation of SSU-rRNA from tricistronic rRNA transcript (SSU-rRNA, 5.8S rRNA, LSU-rRNA)"/>
    <property type="evidence" value="ECO:0007669"/>
    <property type="project" value="InterPro"/>
</dbReference>
<evidence type="ECO:0000256" key="1">
    <source>
        <dbReference type="ARBA" id="ARBA00004604"/>
    </source>
</evidence>
<evidence type="ECO:0000256" key="4">
    <source>
        <dbReference type="ARBA" id="ARBA00023242"/>
    </source>
</evidence>
<dbReference type="GO" id="GO:0030688">
    <property type="term" value="C:preribosome, small subunit precursor"/>
    <property type="evidence" value="ECO:0007669"/>
    <property type="project" value="InterPro"/>
</dbReference>
<comment type="subcellular location">
    <subcellularLocation>
        <location evidence="1">Nucleus</location>
        <location evidence="1">Nucleolus</location>
    </subcellularLocation>
</comment>
<evidence type="ECO:0000256" key="5">
    <source>
        <dbReference type="SAM" id="MobiDB-lite"/>
    </source>
</evidence>
<name>A0A178BY69_9EURO</name>
<dbReference type="GO" id="GO:0005730">
    <property type="term" value="C:nucleolus"/>
    <property type="evidence" value="ECO:0007669"/>
    <property type="project" value="UniProtKB-SubCell"/>
</dbReference>
<dbReference type="Proteomes" id="UP000185904">
    <property type="component" value="Unassembled WGS sequence"/>
</dbReference>
<comment type="similarity">
    <text evidence="2">Belongs to the SLX9 family.</text>
</comment>
<dbReference type="RefSeq" id="XP_022494413.1">
    <property type="nucleotide sequence ID" value="XM_022649620.1"/>
</dbReference>
<sequence length="251" mass="27189">MPGMKDEFVHKKNFHASLSRANSFHLGMFCAQFSKRFDLAILQLKTKGVRAPVRQPVSGSVRPLKSILKKTSKAGETSATPKSELLFPSSKKDKRRIKHAELMNKVAKSSAKTPKRRRPNKKLVATLDSLAAALPDDDTRDISDAHGTGASAGDRPQDQVNIIRRKSLKSRPGALKRREKLDKGERDRFAKNMAQLAAPRPATGGAANPSGNAAGVGGTTASIPSTSERWAALRGFISQTLETKPELKSAT</sequence>
<dbReference type="GO" id="GO:0030686">
    <property type="term" value="C:90S preribosome"/>
    <property type="evidence" value="ECO:0007669"/>
    <property type="project" value="InterPro"/>
</dbReference>
<dbReference type="AlphaFoldDB" id="A0A178BY69"/>
<feature type="compositionally biased region" description="Low complexity" evidence="5">
    <location>
        <begin position="201"/>
        <end position="213"/>
    </location>
</feature>
<feature type="compositionally biased region" description="Basic and acidic residues" evidence="5">
    <location>
        <begin position="179"/>
        <end position="190"/>
    </location>
</feature>
<evidence type="ECO:0000313" key="6">
    <source>
        <dbReference type="EMBL" id="OAL21431.1"/>
    </source>
</evidence>
<dbReference type="InterPro" id="IPR028160">
    <property type="entry name" value="Slx9-like"/>
</dbReference>
<reference evidence="6 7" key="1">
    <citation type="submission" date="2016-03" db="EMBL/GenBank/DDBJ databases">
        <title>The draft genome sequence of Fonsecaea nubica causative agent of cutaneous subcutaneous infection in human host.</title>
        <authorList>
            <person name="Costa F."/>
            <person name="Sybren D.H."/>
            <person name="Raittz R.T."/>
            <person name="Weiss V.A."/>
            <person name="Leao A.C."/>
            <person name="Gomes R."/>
            <person name="De Souza E.M."/>
            <person name="Pedrosa F.O."/>
            <person name="Steffens M.B."/>
            <person name="Bombassaro A."/>
            <person name="Tadra-Sfeir M.Z."/>
            <person name="Moreno L.F."/>
            <person name="Najafzadeh M.J."/>
            <person name="Felipe M.S."/>
            <person name="Teixeira M."/>
            <person name="Sun J."/>
            <person name="Xi L."/>
            <person name="Castro M.A."/>
            <person name="Vicente V.A."/>
        </authorList>
    </citation>
    <scope>NUCLEOTIDE SEQUENCE [LARGE SCALE GENOMIC DNA]</scope>
    <source>
        <strain evidence="6 7">CBS 269.64</strain>
    </source>
</reference>
<evidence type="ECO:0000256" key="3">
    <source>
        <dbReference type="ARBA" id="ARBA00021321"/>
    </source>
</evidence>
<feature type="region of interest" description="Disordered" evidence="5">
    <location>
        <begin position="103"/>
        <end position="123"/>
    </location>
</feature>
<accession>A0A178BY69</accession>
<organism evidence="6 7">
    <name type="scientific">Fonsecaea nubica</name>
    <dbReference type="NCBI Taxonomy" id="856822"/>
    <lineage>
        <taxon>Eukaryota</taxon>
        <taxon>Fungi</taxon>
        <taxon>Dikarya</taxon>
        <taxon>Ascomycota</taxon>
        <taxon>Pezizomycotina</taxon>
        <taxon>Eurotiomycetes</taxon>
        <taxon>Chaetothyriomycetidae</taxon>
        <taxon>Chaetothyriales</taxon>
        <taxon>Herpotrichiellaceae</taxon>
        <taxon>Fonsecaea</taxon>
    </lineage>
</organism>
<comment type="caution">
    <text evidence="6">The sequence shown here is derived from an EMBL/GenBank/DDBJ whole genome shotgun (WGS) entry which is preliminary data.</text>
</comment>
<evidence type="ECO:0000256" key="2">
    <source>
        <dbReference type="ARBA" id="ARBA00011022"/>
    </source>
</evidence>
<feature type="region of interest" description="Disordered" evidence="5">
    <location>
        <begin position="137"/>
        <end position="223"/>
    </location>
</feature>
<dbReference type="GeneID" id="34594752"/>